<evidence type="ECO:0000256" key="1">
    <source>
        <dbReference type="SAM" id="MobiDB-lite"/>
    </source>
</evidence>
<sequence length="198" mass="20057">MPGGFKDNPSNDTSHQSSTSATTYQDNLTPTATTMRSANVVNPHGSAYEVAGPFTGGTSSVHNRALDAVKGQSLDSPFSGSGGAPAHSLTEKDCAAAAVMSAAAAGAYDLDSQHNTNLHPISNTNNTLASPTVSSPMTPSSITTGSSGSPSLKPLGPHDRPPIKVAIHAHKPSDKATYGNLDSPGAQNHPGPLSDFNA</sequence>
<dbReference type="AlphaFoldDB" id="A0A9P6QRE1"/>
<comment type="caution">
    <text evidence="2">The sequence shown here is derived from an EMBL/GenBank/DDBJ whole genome shotgun (WGS) entry which is preliminary data.</text>
</comment>
<feature type="compositionally biased region" description="Low complexity" evidence="1">
    <location>
        <begin position="130"/>
        <end position="155"/>
    </location>
</feature>
<feature type="region of interest" description="Disordered" evidence="1">
    <location>
        <begin position="1"/>
        <end position="34"/>
    </location>
</feature>
<organism evidence="2 3">
    <name type="scientific">Linnemannia gamsii</name>
    <dbReference type="NCBI Taxonomy" id="64522"/>
    <lineage>
        <taxon>Eukaryota</taxon>
        <taxon>Fungi</taxon>
        <taxon>Fungi incertae sedis</taxon>
        <taxon>Mucoromycota</taxon>
        <taxon>Mortierellomycotina</taxon>
        <taxon>Mortierellomycetes</taxon>
        <taxon>Mortierellales</taxon>
        <taxon>Mortierellaceae</taxon>
        <taxon>Linnemannia</taxon>
    </lineage>
</organism>
<dbReference type="OrthoDB" id="2442409at2759"/>
<accession>A0A9P6QRE1</accession>
<dbReference type="EMBL" id="JAAAIN010002307">
    <property type="protein sequence ID" value="KAG0294629.1"/>
    <property type="molecule type" value="Genomic_DNA"/>
</dbReference>
<evidence type="ECO:0000313" key="3">
    <source>
        <dbReference type="Proteomes" id="UP000823405"/>
    </source>
</evidence>
<proteinExistence type="predicted"/>
<feature type="compositionally biased region" description="Polar residues" evidence="1">
    <location>
        <begin position="118"/>
        <end position="129"/>
    </location>
</feature>
<reference evidence="2" key="1">
    <citation type="journal article" date="2020" name="Fungal Divers.">
        <title>Resolving the Mortierellaceae phylogeny through synthesis of multi-gene phylogenetics and phylogenomics.</title>
        <authorList>
            <person name="Vandepol N."/>
            <person name="Liber J."/>
            <person name="Desiro A."/>
            <person name="Na H."/>
            <person name="Kennedy M."/>
            <person name="Barry K."/>
            <person name="Grigoriev I.V."/>
            <person name="Miller A.N."/>
            <person name="O'Donnell K."/>
            <person name="Stajich J.E."/>
            <person name="Bonito G."/>
        </authorList>
    </citation>
    <scope>NUCLEOTIDE SEQUENCE</scope>
    <source>
        <strain evidence="2">NVP60</strain>
    </source>
</reference>
<protein>
    <submittedName>
        <fullName evidence="2">Uncharacterized protein</fullName>
    </submittedName>
</protein>
<name>A0A9P6QRE1_9FUNG</name>
<feature type="region of interest" description="Disordered" evidence="1">
    <location>
        <begin position="118"/>
        <end position="198"/>
    </location>
</feature>
<keyword evidence="3" id="KW-1185">Reference proteome</keyword>
<feature type="compositionally biased region" description="Polar residues" evidence="1">
    <location>
        <begin position="8"/>
        <end position="34"/>
    </location>
</feature>
<evidence type="ECO:0000313" key="2">
    <source>
        <dbReference type="EMBL" id="KAG0294629.1"/>
    </source>
</evidence>
<gene>
    <name evidence="2" type="ORF">BGZ97_005036</name>
</gene>
<dbReference type="Proteomes" id="UP000823405">
    <property type="component" value="Unassembled WGS sequence"/>
</dbReference>